<protein>
    <recommendedName>
        <fullName evidence="3">F-box domain-containing protein</fullName>
    </recommendedName>
</protein>
<accession>A0A811L7H7</accession>
<dbReference type="EMBL" id="CAJFDH010000005">
    <property type="protein sequence ID" value="CAD5224077.1"/>
    <property type="molecule type" value="Genomic_DNA"/>
</dbReference>
<evidence type="ECO:0000313" key="1">
    <source>
        <dbReference type="EMBL" id="CAD5224077.1"/>
    </source>
</evidence>
<dbReference type="InterPro" id="IPR036322">
    <property type="entry name" value="WD40_repeat_dom_sf"/>
</dbReference>
<dbReference type="Proteomes" id="UP000783686">
    <property type="component" value="Unassembled WGS sequence"/>
</dbReference>
<dbReference type="EMBL" id="CAJFCW020000005">
    <property type="protein sequence ID" value="CAG9119554.1"/>
    <property type="molecule type" value="Genomic_DNA"/>
</dbReference>
<dbReference type="SUPFAM" id="SSF50978">
    <property type="entry name" value="WD40 repeat-like"/>
    <property type="match status" value="1"/>
</dbReference>
<sequence>MFELYGHIPSIQKTIIKYLKMDDLCSLCMVNKQYYATAALDFKTLCYSNLVYRIAGETWAKAFQQAQQRISKVHSNVAWCKDIVYCPYSGRLAYVLCNNQVMLTHIDLASPQCEVIHFCVDSEDAIDNIQLINDGRRIIVDTLTHHIVYNIKEKQVVATQEFCYPTKQMTFYRNPQLQHGRNTVILDSDDKLLDLYTMKVFDLVFVLNHNIVDVDPTTGRRYFLYTHDANFMVLDTTISQWQKLCDVRKRDNVFVVQNPAFAIIERQNSIEIYNLRTAEPVFQCEKDNDDCVDFVPFSKCCFCIMTDSGNDNYISYKKDIDTWKASVLQKDKDYDEIEGVTDRYKPCSSLRYSCLETSIPICYIDWTKKNPIRIPYSATTKTYGALDLLVPKIQEEFAENDKIDVMTVFMDKIKKL</sequence>
<organism evidence="1 2">
    <name type="scientific">Bursaphelenchus okinawaensis</name>
    <dbReference type="NCBI Taxonomy" id="465554"/>
    <lineage>
        <taxon>Eukaryota</taxon>
        <taxon>Metazoa</taxon>
        <taxon>Ecdysozoa</taxon>
        <taxon>Nematoda</taxon>
        <taxon>Chromadorea</taxon>
        <taxon>Rhabditida</taxon>
        <taxon>Tylenchina</taxon>
        <taxon>Tylenchomorpha</taxon>
        <taxon>Aphelenchoidea</taxon>
        <taxon>Aphelenchoididae</taxon>
        <taxon>Bursaphelenchus</taxon>
    </lineage>
</organism>
<proteinExistence type="predicted"/>
<comment type="caution">
    <text evidence="1">The sequence shown here is derived from an EMBL/GenBank/DDBJ whole genome shotgun (WGS) entry which is preliminary data.</text>
</comment>
<reference evidence="1" key="1">
    <citation type="submission" date="2020-09" db="EMBL/GenBank/DDBJ databases">
        <authorList>
            <person name="Kikuchi T."/>
        </authorList>
    </citation>
    <scope>NUCLEOTIDE SEQUENCE</scope>
    <source>
        <strain evidence="1">SH1</strain>
    </source>
</reference>
<name>A0A811L7H7_9BILA</name>
<keyword evidence="2" id="KW-1185">Reference proteome</keyword>
<gene>
    <name evidence="1" type="ORF">BOKJ2_LOCUS10847</name>
</gene>
<evidence type="ECO:0000313" key="2">
    <source>
        <dbReference type="Proteomes" id="UP000614601"/>
    </source>
</evidence>
<evidence type="ECO:0008006" key="3">
    <source>
        <dbReference type="Google" id="ProtNLM"/>
    </source>
</evidence>
<dbReference type="Proteomes" id="UP000614601">
    <property type="component" value="Unassembled WGS sequence"/>
</dbReference>
<dbReference type="AlphaFoldDB" id="A0A811L7H7"/>